<organism evidence="3 4">
    <name type="scientific">Roseospirillum parvum</name>
    <dbReference type="NCBI Taxonomy" id="83401"/>
    <lineage>
        <taxon>Bacteria</taxon>
        <taxon>Pseudomonadati</taxon>
        <taxon>Pseudomonadota</taxon>
        <taxon>Alphaproteobacteria</taxon>
        <taxon>Rhodospirillales</taxon>
        <taxon>Rhodospirillaceae</taxon>
        <taxon>Roseospirillum</taxon>
    </lineage>
</organism>
<dbReference type="SUPFAM" id="SSF52540">
    <property type="entry name" value="P-loop containing nucleoside triphosphate hydrolases"/>
    <property type="match status" value="2"/>
</dbReference>
<dbReference type="GO" id="GO:0016887">
    <property type="term" value="F:ATP hydrolysis activity"/>
    <property type="evidence" value="ECO:0007669"/>
    <property type="project" value="InterPro"/>
</dbReference>
<dbReference type="InterPro" id="IPR027417">
    <property type="entry name" value="P-loop_NTPase"/>
</dbReference>
<name>A0A1G8F2J7_9PROT</name>
<dbReference type="PANTHER" id="PTHR43581:SF2">
    <property type="entry name" value="EXCINUCLEASE ATPASE SUBUNIT"/>
    <property type="match status" value="1"/>
</dbReference>
<dbReference type="InterPro" id="IPR041685">
    <property type="entry name" value="AAA_GajA/Old/RecF-like"/>
</dbReference>
<dbReference type="Pfam" id="PF13304">
    <property type="entry name" value="AAA_21"/>
    <property type="match status" value="1"/>
</dbReference>
<dbReference type="InterPro" id="IPR051396">
    <property type="entry name" value="Bact_Antivir_Def_Nuclease"/>
</dbReference>
<evidence type="ECO:0000259" key="1">
    <source>
        <dbReference type="Pfam" id="PF13175"/>
    </source>
</evidence>
<accession>A0A1G8F2J7</accession>
<dbReference type="STRING" id="83401.SAMN05421742_1127"/>
<dbReference type="OrthoDB" id="9809324at2"/>
<evidence type="ECO:0000259" key="2">
    <source>
        <dbReference type="Pfam" id="PF13304"/>
    </source>
</evidence>
<reference evidence="4" key="1">
    <citation type="submission" date="2016-10" db="EMBL/GenBank/DDBJ databases">
        <authorList>
            <person name="Varghese N."/>
            <person name="Submissions S."/>
        </authorList>
    </citation>
    <scope>NUCLEOTIDE SEQUENCE [LARGE SCALE GENOMIC DNA]</scope>
    <source>
        <strain evidence="4">930I</strain>
    </source>
</reference>
<dbReference type="PANTHER" id="PTHR43581">
    <property type="entry name" value="ATP/GTP PHOSPHATASE"/>
    <property type="match status" value="1"/>
</dbReference>
<dbReference type="AlphaFoldDB" id="A0A1G8F2J7"/>
<dbReference type="Proteomes" id="UP000217076">
    <property type="component" value="Unassembled WGS sequence"/>
</dbReference>
<dbReference type="InterPro" id="IPR003959">
    <property type="entry name" value="ATPase_AAA_core"/>
</dbReference>
<dbReference type="RefSeq" id="WP_092621351.1">
    <property type="nucleotide sequence ID" value="NZ_FNCV01000012.1"/>
</dbReference>
<dbReference type="Pfam" id="PF13175">
    <property type="entry name" value="AAA_15"/>
    <property type="match status" value="1"/>
</dbReference>
<keyword evidence="4" id="KW-1185">Reference proteome</keyword>
<dbReference type="EMBL" id="FNCV01000012">
    <property type="protein sequence ID" value="SDH76365.1"/>
    <property type="molecule type" value="Genomic_DNA"/>
</dbReference>
<gene>
    <name evidence="3" type="ORF">SAMN05421742_1127</name>
</gene>
<evidence type="ECO:0000313" key="4">
    <source>
        <dbReference type="Proteomes" id="UP000217076"/>
    </source>
</evidence>
<dbReference type="Gene3D" id="3.40.50.300">
    <property type="entry name" value="P-loop containing nucleotide triphosphate hydrolases"/>
    <property type="match status" value="1"/>
</dbReference>
<evidence type="ECO:0000313" key="3">
    <source>
        <dbReference type="EMBL" id="SDH76365.1"/>
    </source>
</evidence>
<sequence length="575" mass="63413">MRLTRIEIENFKGIGKRQVIELRPITLLFGPNSAGKSTILQALHYVREILERQNPDPDQTIAGGLIDLGGFSALVHNHELDRAISIKLVINIGDEQGSDRLPINGGGYLKHPDFENLRLRYVVGENTELEDYAVVQEIGIGIDVKWSELIAGPYVSAVRIDTDGQPVAAIHSPPQAGRAYITAFNFAHPLLQSIDESDESLIEEDAEALALEPSDDEIGADPFASPLGGEIWELSRDMASDGSSELGSDFRVSIATEVGALPDLNRPLHCELRDPEVGKFELEGNTPRVRGLAALLDELMLGPVRIARDFLSTMTYIGPLREIPTRGFRPRLSPDESRWAQGLAAWDLLYTDTRGELFDAVNNWLSSESKLATNYRLEKALFREIPIPSRISALFERGLTEDDIGELQELYEDLDSRTQIALLDFAKGILVAPSDVGVGISQMIPVIVGCLSGRIGLLAVEQPELHIHPAIQVAMGDLLIDAVHDGEGEPSSRKSLLIETHSEHIMLRLLRRIRETSEAELPPGAPSLTTDALSVIYAESDDGSVKFIPLRVASDGDFLDRWPRGFFEERSEELF</sequence>
<proteinExistence type="predicted"/>
<protein>
    <submittedName>
        <fullName evidence="3">AAA ATPase domain-containing protein</fullName>
    </submittedName>
</protein>
<dbReference type="GO" id="GO:0005524">
    <property type="term" value="F:ATP binding"/>
    <property type="evidence" value="ECO:0007669"/>
    <property type="project" value="InterPro"/>
</dbReference>
<feature type="domain" description="Endonuclease GajA/Old nuclease/RecF-like AAA" evidence="1">
    <location>
        <begin position="1"/>
        <end position="46"/>
    </location>
</feature>
<feature type="domain" description="ATPase AAA-type core" evidence="2">
    <location>
        <begin position="382"/>
        <end position="506"/>
    </location>
</feature>